<dbReference type="OrthoDB" id="5360144at2"/>
<dbReference type="RefSeq" id="WP_102246415.1">
    <property type="nucleotide sequence ID" value="NZ_CP025682.1"/>
</dbReference>
<keyword evidence="2" id="KW-0732">Signal</keyword>
<proteinExistence type="predicted"/>
<dbReference type="SUPFAM" id="SSF56925">
    <property type="entry name" value="OMPA-like"/>
    <property type="match status" value="1"/>
</dbReference>
<feature type="chain" id="PRO_5014334121" description="Outer membrane protein OmpA-like transmembrane domain-containing protein" evidence="2">
    <location>
        <begin position="21"/>
        <end position="223"/>
    </location>
</feature>
<evidence type="ECO:0000313" key="4">
    <source>
        <dbReference type="EMBL" id="AUN94345.1"/>
    </source>
</evidence>
<dbReference type="GO" id="GO:0009279">
    <property type="term" value="C:cell outer membrane"/>
    <property type="evidence" value="ECO:0007669"/>
    <property type="project" value="UniProtKB-SubCell"/>
</dbReference>
<dbReference type="InterPro" id="IPR011250">
    <property type="entry name" value="OMP/PagP_B-barrel"/>
</dbReference>
<evidence type="ECO:0000259" key="3">
    <source>
        <dbReference type="Pfam" id="PF01389"/>
    </source>
</evidence>
<dbReference type="KEGG" id="atw:C0099_04965"/>
<dbReference type="AlphaFoldDB" id="A0A2I6S520"/>
<dbReference type="Pfam" id="PF01389">
    <property type="entry name" value="OmpA_membrane"/>
    <property type="match status" value="1"/>
</dbReference>
<reference evidence="4 5" key="1">
    <citation type="submission" date="2018-01" db="EMBL/GenBank/DDBJ databases">
        <authorList>
            <person name="Fu G.-Y."/>
        </authorList>
    </citation>
    <scope>NUCLEOTIDE SEQUENCE [LARGE SCALE GENOMIC DNA]</scope>
    <source>
        <strain evidence="4 5">SY39</strain>
    </source>
</reference>
<gene>
    <name evidence="4" type="ORF">C0099_04965</name>
</gene>
<accession>A0A2I6S520</accession>
<sequence>MIRTLIAIVAVIMLAGAAQADSGFHMGISAGQARGELPGGFKDTVRGWAREARDEGAAASTRFSESDAVHKVWLGYRFNSVLAVEAGYAKLGRLAGGIDASDDEIAVRERYRAEHKALFLDLVGTVALAQRWNLIARGGVARVRTKGSFGASVEAEQFRASARIWERFRETVPKLGLGVEYVLDHGLAVRAEFERYFDVGDDSRVPGFESDIDVLSVGLNYRF</sequence>
<name>A0A2I6S520_9RHOO</name>
<dbReference type="Gene3D" id="2.40.160.20">
    <property type="match status" value="1"/>
</dbReference>
<organism evidence="4 5">
    <name type="scientific">Pseudazoarcus pumilus</name>
    <dbReference type="NCBI Taxonomy" id="2067960"/>
    <lineage>
        <taxon>Bacteria</taxon>
        <taxon>Pseudomonadati</taxon>
        <taxon>Pseudomonadota</taxon>
        <taxon>Betaproteobacteria</taxon>
        <taxon>Rhodocyclales</taxon>
        <taxon>Zoogloeaceae</taxon>
        <taxon>Pseudazoarcus</taxon>
    </lineage>
</organism>
<evidence type="ECO:0000256" key="2">
    <source>
        <dbReference type="SAM" id="SignalP"/>
    </source>
</evidence>
<comment type="subcellular location">
    <subcellularLocation>
        <location evidence="1">Cell outer membrane</location>
    </subcellularLocation>
</comment>
<protein>
    <recommendedName>
        <fullName evidence="3">Outer membrane protein OmpA-like transmembrane domain-containing protein</fullName>
    </recommendedName>
</protein>
<keyword evidence="5" id="KW-1185">Reference proteome</keyword>
<evidence type="ECO:0000313" key="5">
    <source>
        <dbReference type="Proteomes" id="UP000242205"/>
    </source>
</evidence>
<dbReference type="EMBL" id="CP025682">
    <property type="protein sequence ID" value="AUN94345.1"/>
    <property type="molecule type" value="Genomic_DNA"/>
</dbReference>
<dbReference type="Proteomes" id="UP000242205">
    <property type="component" value="Chromosome"/>
</dbReference>
<feature type="domain" description="Outer membrane protein OmpA-like transmembrane" evidence="3">
    <location>
        <begin position="24"/>
        <end position="223"/>
    </location>
</feature>
<evidence type="ECO:0000256" key="1">
    <source>
        <dbReference type="ARBA" id="ARBA00004442"/>
    </source>
</evidence>
<feature type="signal peptide" evidence="2">
    <location>
        <begin position="1"/>
        <end position="20"/>
    </location>
</feature>
<dbReference type="InterPro" id="IPR000498">
    <property type="entry name" value="OmpA-like_TM_dom"/>
</dbReference>